<evidence type="ECO:0000259" key="3">
    <source>
        <dbReference type="Pfam" id="PF19830"/>
    </source>
</evidence>
<feature type="transmembrane region" description="Helical" evidence="2">
    <location>
        <begin position="432"/>
        <end position="450"/>
    </location>
</feature>
<feature type="transmembrane region" description="Helical" evidence="2">
    <location>
        <begin position="252"/>
        <end position="272"/>
    </location>
</feature>
<dbReference type="Pfam" id="PF19830">
    <property type="entry name" value="DUF6311"/>
    <property type="match status" value="1"/>
</dbReference>
<dbReference type="OrthoDB" id="3320248at2"/>
<name>A0A1C6RY89_9ACTN</name>
<evidence type="ECO:0000256" key="1">
    <source>
        <dbReference type="SAM" id="MobiDB-lite"/>
    </source>
</evidence>
<dbReference type="EMBL" id="FMHV01000002">
    <property type="protein sequence ID" value="SCL22174.1"/>
    <property type="molecule type" value="Genomic_DNA"/>
</dbReference>
<feature type="region of interest" description="Disordered" evidence="1">
    <location>
        <begin position="1"/>
        <end position="28"/>
    </location>
</feature>
<dbReference type="STRING" id="568872.GA0070624_2479"/>
<dbReference type="InterPro" id="IPR046278">
    <property type="entry name" value="DUF6311"/>
</dbReference>
<keyword evidence="5" id="KW-1185">Reference proteome</keyword>
<feature type="transmembrane region" description="Helical" evidence="2">
    <location>
        <begin position="34"/>
        <end position="51"/>
    </location>
</feature>
<evidence type="ECO:0000313" key="5">
    <source>
        <dbReference type="Proteomes" id="UP000199413"/>
    </source>
</evidence>
<feature type="transmembrane region" description="Helical" evidence="2">
    <location>
        <begin position="223"/>
        <end position="240"/>
    </location>
</feature>
<feature type="transmembrane region" description="Helical" evidence="2">
    <location>
        <begin position="391"/>
        <end position="411"/>
    </location>
</feature>
<gene>
    <name evidence="4" type="ORF">GA0070624_2479</name>
</gene>
<feature type="domain" description="DUF6311" evidence="3">
    <location>
        <begin position="87"/>
        <end position="373"/>
    </location>
</feature>
<feature type="transmembrane region" description="Helical" evidence="2">
    <location>
        <begin position="153"/>
        <end position="171"/>
    </location>
</feature>
<accession>A0A1C6RY89</accession>
<keyword evidence="2" id="KW-1133">Transmembrane helix</keyword>
<feature type="transmembrane region" description="Helical" evidence="2">
    <location>
        <begin position="326"/>
        <end position="343"/>
    </location>
</feature>
<proteinExistence type="predicted"/>
<keyword evidence="2" id="KW-0812">Transmembrane</keyword>
<protein>
    <recommendedName>
        <fullName evidence="3">DUF6311 domain-containing protein</fullName>
    </recommendedName>
</protein>
<organism evidence="4 5">
    <name type="scientific">Micromonospora rhizosphaerae</name>
    <dbReference type="NCBI Taxonomy" id="568872"/>
    <lineage>
        <taxon>Bacteria</taxon>
        <taxon>Bacillati</taxon>
        <taxon>Actinomycetota</taxon>
        <taxon>Actinomycetes</taxon>
        <taxon>Micromonosporales</taxon>
        <taxon>Micromonosporaceae</taxon>
        <taxon>Micromonospora</taxon>
    </lineage>
</organism>
<keyword evidence="2" id="KW-0472">Membrane</keyword>
<evidence type="ECO:0000256" key="2">
    <source>
        <dbReference type="SAM" id="Phobius"/>
    </source>
</evidence>
<dbReference type="AlphaFoldDB" id="A0A1C6RY89"/>
<feature type="transmembrane region" description="Helical" evidence="2">
    <location>
        <begin position="350"/>
        <end position="371"/>
    </location>
</feature>
<sequence length="603" mass="63368">MGVGRPDTDQPVGLTAAPAADASRPRRRWPGRPVDALVVAGYLALAVLLTADQWRRPERLFHQAGDQMLFEWMLARAARAVTGPENPLHSTALNAPDGVNMMANTSVLGLGVPLTPVTLLFGSQAAFLVAVICCLVGTATAWYALLARRLVRSRAAAAVGGLFCGFAPGMVSQAGAHLHMTAQFLVPVILGLVFRPGTDRVRRHGVLLGLTVAYQVFLGEEALVFVALAAGVFAVAYALADREAARRLAPAVLGRIGVGALVAGVLLAYPLWFQFRGPGHYQGMPFFAQGFRLDAASFTAAARQSVAGDDHLPGLLSPNPTEENSFFGPGLPLLAVLVVARLWRRPLVRALAVCGLLFALLSLGTGIRVNHHETGLPGPYRLVAGVPLLDLVVPARFALVCVPVLGVLLALALDRVHARPAPDRSASRAARLLWTGAVAAALLPLAPTPIRTVPAAPVPAFVAEGGWRAYVPPGRTLVPVPPVTGAAVSPATLWSARTGLAFTAPGGYFIGPRGADDPTAHWGAPDRPTSLLLRRAAETGQVPPITDVDRRQAVEDLRHWRAAVLVQAGSAPADPVRATVDALLGPGRDVDGAHIWDVRPLVG</sequence>
<feature type="transmembrane region" description="Helical" evidence="2">
    <location>
        <begin position="125"/>
        <end position="146"/>
    </location>
</feature>
<evidence type="ECO:0000313" key="4">
    <source>
        <dbReference type="EMBL" id="SCL22174.1"/>
    </source>
</evidence>
<dbReference type="RefSeq" id="WP_091340534.1">
    <property type="nucleotide sequence ID" value="NZ_FMHV01000002.1"/>
</dbReference>
<dbReference type="Proteomes" id="UP000199413">
    <property type="component" value="Unassembled WGS sequence"/>
</dbReference>
<reference evidence="5" key="1">
    <citation type="submission" date="2016-06" db="EMBL/GenBank/DDBJ databases">
        <authorList>
            <person name="Varghese N."/>
            <person name="Submissions Spin"/>
        </authorList>
    </citation>
    <scope>NUCLEOTIDE SEQUENCE [LARGE SCALE GENOMIC DNA]</scope>
    <source>
        <strain evidence="5">DSM 45431</strain>
    </source>
</reference>